<evidence type="ECO:0000313" key="3">
    <source>
        <dbReference type="Proteomes" id="UP001295740"/>
    </source>
</evidence>
<protein>
    <submittedName>
        <fullName evidence="2">Uu.00g008660.m01.CDS01</fullName>
    </submittedName>
</protein>
<evidence type="ECO:0000256" key="1">
    <source>
        <dbReference type="SAM" id="MobiDB-lite"/>
    </source>
</evidence>
<sequence>MEMEVDQVSHDLLEGRQGTDFEDRNGPNKTSDKDLQSVQALLGMMRSGRISFPVDSNEAFMHQLRSALSSTTEISNHEVSPPSQDLESVGDTQIPIGTKRKCATDASNGSVLSPKKQKLDSSTQLPSEIISMILSQAMDENPTCALDLLVPDWNICKRETPELEKFLEVTRIVTLNAAYYGECIRHFHRNSTHVFLLDVAETPISVTDENFLTNWEQLFPLRGQRAQSVLPYDDEPRDVPKHQAPFMHKPMYEDLRHIVIHSPLKLVDVTARSMFKVGDGLSEADLDSLDNALDLDRAAHLWLSWSRMPRLESVLLDLRIYSQDLNTERGCLSKSMVIEQVQEMGRCLRLKLLVIAGLQSYSLETGCKSLIAEEIEEEDELDGQTNWIKVFRPALWPGGKLVLVDRLVDEIPSLALGAEEGQVGDVV</sequence>
<feature type="region of interest" description="Disordered" evidence="1">
    <location>
        <begin position="100"/>
        <end position="120"/>
    </location>
</feature>
<dbReference type="Proteomes" id="UP001295740">
    <property type="component" value="Unassembled WGS sequence"/>
</dbReference>
<accession>A0AAI8VX85</accession>
<feature type="compositionally biased region" description="Basic and acidic residues" evidence="1">
    <location>
        <begin position="7"/>
        <end position="34"/>
    </location>
</feature>
<dbReference type="EMBL" id="CAUWAG010000020">
    <property type="protein sequence ID" value="CAJ2512747.1"/>
    <property type="molecule type" value="Genomic_DNA"/>
</dbReference>
<reference evidence="2" key="1">
    <citation type="submission" date="2023-10" db="EMBL/GenBank/DDBJ databases">
        <authorList>
            <person name="Hackl T."/>
        </authorList>
    </citation>
    <scope>NUCLEOTIDE SEQUENCE</scope>
</reference>
<name>A0AAI8VX85_9PEZI</name>
<feature type="compositionally biased region" description="Polar residues" evidence="1">
    <location>
        <begin position="71"/>
        <end position="86"/>
    </location>
</feature>
<evidence type="ECO:0000313" key="2">
    <source>
        <dbReference type="EMBL" id="CAJ2512747.1"/>
    </source>
</evidence>
<comment type="caution">
    <text evidence="2">The sequence shown here is derived from an EMBL/GenBank/DDBJ whole genome shotgun (WGS) entry which is preliminary data.</text>
</comment>
<dbReference type="AlphaFoldDB" id="A0AAI8VX85"/>
<feature type="region of interest" description="Disordered" evidence="1">
    <location>
        <begin position="1"/>
        <end position="34"/>
    </location>
</feature>
<organism evidence="2 3">
    <name type="scientific">Anthostomella pinea</name>
    <dbReference type="NCBI Taxonomy" id="933095"/>
    <lineage>
        <taxon>Eukaryota</taxon>
        <taxon>Fungi</taxon>
        <taxon>Dikarya</taxon>
        <taxon>Ascomycota</taxon>
        <taxon>Pezizomycotina</taxon>
        <taxon>Sordariomycetes</taxon>
        <taxon>Xylariomycetidae</taxon>
        <taxon>Xylariales</taxon>
        <taxon>Xylariaceae</taxon>
        <taxon>Anthostomella</taxon>
    </lineage>
</organism>
<gene>
    <name evidence="2" type="ORF">KHLLAP_LOCUS13215</name>
</gene>
<feature type="region of interest" description="Disordered" evidence="1">
    <location>
        <begin position="71"/>
        <end position="90"/>
    </location>
</feature>
<proteinExistence type="predicted"/>
<keyword evidence="3" id="KW-1185">Reference proteome</keyword>